<evidence type="ECO:0000256" key="1">
    <source>
        <dbReference type="ARBA" id="ARBA00022801"/>
    </source>
</evidence>
<gene>
    <name evidence="6" type="ORF">AMSG_03250</name>
</gene>
<dbReference type="SMART" id="SM00404">
    <property type="entry name" value="PTPc_motif"/>
    <property type="match status" value="1"/>
</dbReference>
<keyword evidence="2" id="KW-0904">Protein phosphatase</keyword>
<dbReference type="PANTHER" id="PTHR23339">
    <property type="entry name" value="TYROSINE SPECIFIC PROTEIN PHOSPHATASE AND DUAL SPECIFICITY PROTEIN PHOSPHATASE"/>
    <property type="match status" value="1"/>
</dbReference>
<feature type="region of interest" description="Disordered" evidence="3">
    <location>
        <begin position="444"/>
        <end position="491"/>
    </location>
</feature>
<dbReference type="eggNOG" id="KOG1720">
    <property type="taxonomic scope" value="Eukaryota"/>
</dbReference>
<evidence type="ECO:0000259" key="5">
    <source>
        <dbReference type="PROSITE" id="PS50056"/>
    </source>
</evidence>
<accession>A0A0L0D3D5</accession>
<dbReference type="EMBL" id="GL349444">
    <property type="protein sequence ID" value="KNC46819.1"/>
    <property type="molecule type" value="Genomic_DNA"/>
</dbReference>
<dbReference type="InterPro" id="IPR016130">
    <property type="entry name" value="Tyr_Pase_AS"/>
</dbReference>
<protein>
    <submittedName>
        <fullName evidence="6">Uncharacterized protein</fullName>
    </submittedName>
</protein>
<dbReference type="InterPro" id="IPR003595">
    <property type="entry name" value="Tyr_Pase_cat"/>
</dbReference>
<feature type="compositionally biased region" description="Polar residues" evidence="3">
    <location>
        <begin position="444"/>
        <end position="453"/>
    </location>
</feature>
<evidence type="ECO:0000256" key="3">
    <source>
        <dbReference type="SAM" id="MobiDB-lite"/>
    </source>
</evidence>
<dbReference type="FunFam" id="3.90.190.10:FF:000157">
    <property type="entry name" value="Protein-tyrosine phosphatase"/>
    <property type="match status" value="1"/>
</dbReference>
<feature type="domain" description="Tyrosine-protein phosphatase" evidence="4">
    <location>
        <begin position="4"/>
        <end position="173"/>
    </location>
</feature>
<dbReference type="PROSITE" id="PS50054">
    <property type="entry name" value="TYR_PHOSPHATASE_DUAL"/>
    <property type="match status" value="1"/>
</dbReference>
<dbReference type="InterPro" id="IPR000387">
    <property type="entry name" value="Tyr_Pase_dom"/>
</dbReference>
<evidence type="ECO:0000313" key="7">
    <source>
        <dbReference type="Proteomes" id="UP000054408"/>
    </source>
</evidence>
<dbReference type="InterPro" id="IPR020422">
    <property type="entry name" value="TYR_PHOSPHATASE_DUAL_dom"/>
</dbReference>
<dbReference type="GeneID" id="25562864"/>
<sequence length="491" mass="52018">MPGLPSAWVRPHLLAMARPSWRKIADHGLDVALADAGVCVVVNLQQPGEHAFCGDGLDPHSSAGFAYDPDVLAAAGITHIASGWDDMGVPRMAVLARSVFFIDYAVNVLGGRAAVHCHAGLGRTGLVCAAYLVYSEHLSPQAAIAAVRAARPKAIQTRKQVAAVKRYARALADAAAVFVPSPALVELWRIDHATHCTTASESCTHWAHAAPKTPHTAAGVALPQPASLRDLLQRQELIVHGEERRELRYGPKAVLLLLRRLEAESRADAARALSDVAARVLPGTVRRTVADAGSWLWPEYSLQQSLNARLWHAVDEVPLVTVVSTLVSWLRFSLAHPLVEATSLNLGVYSPDCVGLAVHLMSAFDPILAACTPDEALAADKLLFWALAHGEAHVPLRLAALRQAIRDAAATKPKPVIVYTPRAGATEGLVSDLLFQAGATGPSSQAASSVAVNDSSISEPLSGSDSSDSGSDLPSPRSRSQAGTPIPHRPY</sequence>
<keyword evidence="1" id="KW-0378">Hydrolase</keyword>
<dbReference type="PROSITE" id="PS00383">
    <property type="entry name" value="TYR_PHOSPHATASE_1"/>
    <property type="match status" value="1"/>
</dbReference>
<dbReference type="InterPro" id="IPR050561">
    <property type="entry name" value="PTP"/>
</dbReference>
<proteinExistence type="predicted"/>
<dbReference type="STRING" id="461836.A0A0L0D3D5"/>
<dbReference type="Proteomes" id="UP000054408">
    <property type="component" value="Unassembled WGS sequence"/>
</dbReference>
<dbReference type="Gene3D" id="3.90.190.10">
    <property type="entry name" value="Protein tyrosine phosphatase superfamily"/>
    <property type="match status" value="1"/>
</dbReference>
<dbReference type="Pfam" id="PF00782">
    <property type="entry name" value="DSPc"/>
    <property type="match status" value="1"/>
</dbReference>
<evidence type="ECO:0000259" key="4">
    <source>
        <dbReference type="PROSITE" id="PS50054"/>
    </source>
</evidence>
<dbReference type="PROSITE" id="PS50056">
    <property type="entry name" value="TYR_PHOSPHATASE_2"/>
    <property type="match status" value="1"/>
</dbReference>
<dbReference type="RefSeq" id="XP_013760094.1">
    <property type="nucleotide sequence ID" value="XM_013904640.1"/>
</dbReference>
<reference evidence="6 7" key="1">
    <citation type="submission" date="2010-05" db="EMBL/GenBank/DDBJ databases">
        <title>The Genome Sequence of Thecamonas trahens ATCC 50062.</title>
        <authorList>
            <consortium name="The Broad Institute Genome Sequencing Platform"/>
            <person name="Russ C."/>
            <person name="Cuomo C."/>
            <person name="Shea T."/>
            <person name="Young S.K."/>
            <person name="Zeng Q."/>
            <person name="Koehrsen M."/>
            <person name="Haas B."/>
            <person name="Borodovsky M."/>
            <person name="Guigo R."/>
            <person name="Alvarado L."/>
            <person name="Berlin A."/>
            <person name="Bochicchio J."/>
            <person name="Borenstein D."/>
            <person name="Chapman S."/>
            <person name="Chen Z."/>
            <person name="Freedman E."/>
            <person name="Gellesch M."/>
            <person name="Goldberg J."/>
            <person name="Griggs A."/>
            <person name="Gujja S."/>
            <person name="Heilman E."/>
            <person name="Heiman D."/>
            <person name="Hepburn T."/>
            <person name="Howarth C."/>
            <person name="Jen D."/>
            <person name="Larson L."/>
            <person name="Mehta T."/>
            <person name="Park D."/>
            <person name="Pearson M."/>
            <person name="Roberts A."/>
            <person name="Saif S."/>
            <person name="Shenoy N."/>
            <person name="Sisk P."/>
            <person name="Stolte C."/>
            <person name="Sykes S."/>
            <person name="Thomson T."/>
            <person name="Walk T."/>
            <person name="White J."/>
            <person name="Yandava C."/>
            <person name="Burger G."/>
            <person name="Gray M.W."/>
            <person name="Holland P.W.H."/>
            <person name="King N."/>
            <person name="Lang F.B.F."/>
            <person name="Roger A.J."/>
            <person name="Ruiz-Trillo I."/>
            <person name="Lander E."/>
            <person name="Nusbaum C."/>
        </authorList>
    </citation>
    <scope>NUCLEOTIDE SEQUENCE [LARGE SCALE GENOMIC DNA]</scope>
    <source>
        <strain evidence="6 7">ATCC 50062</strain>
    </source>
</reference>
<dbReference type="InterPro" id="IPR029021">
    <property type="entry name" value="Prot-tyrosine_phosphatase-like"/>
</dbReference>
<dbReference type="SUPFAM" id="SSF52799">
    <property type="entry name" value="(Phosphotyrosine protein) phosphatases II"/>
    <property type="match status" value="1"/>
</dbReference>
<dbReference type="OrthoDB" id="2017893at2759"/>
<organism evidence="6 7">
    <name type="scientific">Thecamonas trahens ATCC 50062</name>
    <dbReference type="NCBI Taxonomy" id="461836"/>
    <lineage>
        <taxon>Eukaryota</taxon>
        <taxon>Apusozoa</taxon>
        <taxon>Apusomonadida</taxon>
        <taxon>Apusomonadidae</taxon>
        <taxon>Thecamonas</taxon>
    </lineage>
</organism>
<dbReference type="InterPro" id="IPR000340">
    <property type="entry name" value="Dual-sp_phosphatase_cat-dom"/>
</dbReference>
<keyword evidence="7" id="KW-1185">Reference proteome</keyword>
<dbReference type="AlphaFoldDB" id="A0A0L0D3D5"/>
<name>A0A0L0D3D5_THETB</name>
<dbReference type="GO" id="GO:0004721">
    <property type="term" value="F:phosphoprotein phosphatase activity"/>
    <property type="evidence" value="ECO:0007669"/>
    <property type="project" value="UniProtKB-KW"/>
</dbReference>
<evidence type="ECO:0000313" key="6">
    <source>
        <dbReference type="EMBL" id="KNC46819.1"/>
    </source>
</evidence>
<feature type="domain" description="Tyrosine specific protein phosphatases" evidence="5">
    <location>
        <begin position="110"/>
        <end position="162"/>
    </location>
</feature>
<feature type="compositionally biased region" description="Low complexity" evidence="3">
    <location>
        <begin position="454"/>
        <end position="480"/>
    </location>
</feature>
<evidence type="ECO:0000256" key="2">
    <source>
        <dbReference type="ARBA" id="ARBA00022912"/>
    </source>
</evidence>